<dbReference type="OrthoDB" id="527395at2759"/>
<dbReference type="SUPFAM" id="SSF52833">
    <property type="entry name" value="Thioredoxin-like"/>
    <property type="match status" value="1"/>
</dbReference>
<accession>A0A485LJZ1</accession>
<dbReference type="AlphaFoldDB" id="A0A485LJZ1"/>
<dbReference type="EMBL" id="CAADRA010007041">
    <property type="protein sequence ID" value="VFT98765.1"/>
    <property type="molecule type" value="Genomic_DNA"/>
</dbReference>
<keyword evidence="4" id="KW-1185">Reference proteome</keyword>
<dbReference type="InterPro" id="IPR036249">
    <property type="entry name" value="Thioredoxin-like_sf"/>
</dbReference>
<dbReference type="InterPro" id="IPR004045">
    <property type="entry name" value="Glutathione_S-Trfase_N"/>
</dbReference>
<gene>
    <name evidence="3" type="primary">Aste57867_22097</name>
    <name evidence="2" type="ORF">As57867_022028</name>
    <name evidence="3" type="ORF">ASTE57867_22097</name>
</gene>
<dbReference type="Gene3D" id="1.20.1050.10">
    <property type="match status" value="1"/>
</dbReference>
<dbReference type="CDD" id="cd00570">
    <property type="entry name" value="GST_N_family"/>
    <property type="match status" value="1"/>
</dbReference>
<dbReference type="InterPro" id="IPR036282">
    <property type="entry name" value="Glutathione-S-Trfase_C_sf"/>
</dbReference>
<dbReference type="Proteomes" id="UP000332933">
    <property type="component" value="Unassembled WGS sequence"/>
</dbReference>
<organism evidence="3 4">
    <name type="scientific">Aphanomyces stellatus</name>
    <dbReference type="NCBI Taxonomy" id="120398"/>
    <lineage>
        <taxon>Eukaryota</taxon>
        <taxon>Sar</taxon>
        <taxon>Stramenopiles</taxon>
        <taxon>Oomycota</taxon>
        <taxon>Saprolegniomycetes</taxon>
        <taxon>Saprolegniales</taxon>
        <taxon>Verrucalvaceae</taxon>
        <taxon>Aphanomyces</taxon>
    </lineage>
</organism>
<reference evidence="2" key="2">
    <citation type="submission" date="2019-06" db="EMBL/GenBank/DDBJ databases">
        <title>Genomics analysis of Aphanomyces spp. identifies a new class of oomycete effector associated with host adaptation.</title>
        <authorList>
            <person name="Gaulin E."/>
        </authorList>
    </citation>
    <scope>NUCLEOTIDE SEQUENCE</scope>
    <source>
        <strain evidence="2">CBS 578.67</strain>
    </source>
</reference>
<dbReference type="PROSITE" id="PS50404">
    <property type="entry name" value="GST_NTER"/>
    <property type="match status" value="1"/>
</dbReference>
<evidence type="ECO:0000313" key="4">
    <source>
        <dbReference type="Proteomes" id="UP000332933"/>
    </source>
</evidence>
<sequence length="268" mass="29826">MSSAPLELISLSVSPYSLTARWALNYCGVPFKVTPYEPILGELGLRLRLLWRGYVAWKVTVPVLLTDKSVLPSTFDIALYAHEASPDRHFLDDVDAVRMWDTRYQRMLSRFRHLLMTDVQAHPDLAIEYAPPALRQHAPSVASVFASVGVSVFNWKYSAESAATNADVVRDTLVLMQKTLATQPFLLGDHFTYADMLMAVAIDLLVPGPQSTVQGKRKDLMLARGLADGFDDVVAWKTSIFDRYFTETPSKSTARHSANVGSIGIPHE</sequence>
<evidence type="ECO:0000313" key="2">
    <source>
        <dbReference type="EMBL" id="KAF0686132.1"/>
    </source>
</evidence>
<dbReference type="Pfam" id="PF13409">
    <property type="entry name" value="GST_N_2"/>
    <property type="match status" value="1"/>
</dbReference>
<dbReference type="Gene3D" id="3.40.30.10">
    <property type="entry name" value="Glutaredoxin"/>
    <property type="match status" value="1"/>
</dbReference>
<reference evidence="3 4" key="1">
    <citation type="submission" date="2019-03" db="EMBL/GenBank/DDBJ databases">
        <authorList>
            <person name="Gaulin E."/>
            <person name="Dumas B."/>
        </authorList>
    </citation>
    <scope>NUCLEOTIDE SEQUENCE [LARGE SCALE GENOMIC DNA]</scope>
    <source>
        <strain evidence="3">CBS 568.67</strain>
    </source>
</reference>
<feature type="domain" description="GST N-terminal" evidence="1">
    <location>
        <begin position="4"/>
        <end position="89"/>
    </location>
</feature>
<name>A0A485LJZ1_9STRA</name>
<dbReference type="EMBL" id="VJMH01007015">
    <property type="protein sequence ID" value="KAF0686132.1"/>
    <property type="molecule type" value="Genomic_DNA"/>
</dbReference>
<dbReference type="SUPFAM" id="SSF47616">
    <property type="entry name" value="GST C-terminal domain-like"/>
    <property type="match status" value="1"/>
</dbReference>
<proteinExistence type="predicted"/>
<evidence type="ECO:0000259" key="1">
    <source>
        <dbReference type="PROSITE" id="PS50404"/>
    </source>
</evidence>
<protein>
    <submittedName>
        <fullName evidence="3">Aste57867_22097 protein</fullName>
    </submittedName>
</protein>
<evidence type="ECO:0000313" key="3">
    <source>
        <dbReference type="EMBL" id="VFT98765.1"/>
    </source>
</evidence>